<dbReference type="GO" id="GO:0000049">
    <property type="term" value="F:tRNA binding"/>
    <property type="evidence" value="ECO:0007669"/>
    <property type="project" value="InterPro"/>
</dbReference>
<comment type="subcellular location">
    <subcellularLocation>
        <location evidence="1 13">Cytoplasm</location>
    </subcellularLocation>
</comment>
<gene>
    <name evidence="13" type="primary">pheS</name>
    <name evidence="15" type="ordered locus">Amico_0709</name>
</gene>
<evidence type="ECO:0000256" key="4">
    <source>
        <dbReference type="ARBA" id="ARBA00022490"/>
    </source>
</evidence>
<feature type="binding site" evidence="13">
    <location>
        <position position="256"/>
    </location>
    <ligand>
        <name>Mg(2+)</name>
        <dbReference type="ChEBI" id="CHEBI:18420"/>
        <note>shared with beta subunit</note>
    </ligand>
</feature>
<dbReference type="eggNOG" id="COG0016">
    <property type="taxonomic scope" value="Bacteria"/>
</dbReference>
<keyword evidence="4 13" id="KW-0963">Cytoplasm</keyword>
<comment type="cofactor">
    <cofactor evidence="13">
        <name>Mg(2+)</name>
        <dbReference type="ChEBI" id="CHEBI:18420"/>
    </cofactor>
    <text evidence="13">Binds 2 magnesium ions per tetramer.</text>
</comment>
<evidence type="ECO:0000256" key="5">
    <source>
        <dbReference type="ARBA" id="ARBA00022598"/>
    </source>
</evidence>
<keyword evidence="8 13" id="KW-0067">ATP-binding</keyword>
<dbReference type="FunFam" id="3.30.930.10:FF:000003">
    <property type="entry name" value="Phenylalanine--tRNA ligase alpha subunit"/>
    <property type="match status" value="1"/>
</dbReference>
<sequence>MSEIHNNIEKCRVEFLDQLEQASSADEIQDLKVKYLGKKGKVTSLLKTLGSLPPEKRPAVGQLVNKLRDEIEEQLSIRKTFLEEKEWEEAEQKEFIDVTLPSRGRTWGAFHPVAQVTIDVINILSGLGFSVALGPEIEDDFHNFEALNIPSFHPARDMQDTFYFDEKHLLRTHTSPVQVRSMLKYGAPLRIVCPGKVYRRDSDPTHSPMFHQLEGLLVDKDIAIADLKGCLEVLVNSIFGRPLKARYRASYFPFTEPSLELDVECVECSGKNPQCRICKGTGWLEIGGLGMVHPNVLRAGGIDPNVYNGFAWGMGLDRLALLKYKLTDLRVLFEGNVPYLLSGRCKSC</sequence>
<dbReference type="GO" id="GO:0005524">
    <property type="term" value="F:ATP binding"/>
    <property type="evidence" value="ECO:0007669"/>
    <property type="project" value="UniProtKB-UniRule"/>
</dbReference>
<dbReference type="InterPro" id="IPR004188">
    <property type="entry name" value="Phe-tRNA_ligase_II_N"/>
</dbReference>
<dbReference type="InterPro" id="IPR006195">
    <property type="entry name" value="aa-tRNA-synth_II"/>
</dbReference>
<dbReference type="OrthoDB" id="9800719at2"/>
<dbReference type="PANTHER" id="PTHR11538">
    <property type="entry name" value="PHENYLALANYL-TRNA SYNTHETASE"/>
    <property type="match status" value="1"/>
</dbReference>
<keyword evidence="5 13" id="KW-0436">Ligase</keyword>
<dbReference type="RefSeq" id="WP_013048110.1">
    <property type="nucleotide sequence ID" value="NC_014011.1"/>
</dbReference>
<evidence type="ECO:0000256" key="13">
    <source>
        <dbReference type="HAMAP-Rule" id="MF_00281"/>
    </source>
</evidence>
<evidence type="ECO:0000256" key="8">
    <source>
        <dbReference type="ARBA" id="ARBA00022840"/>
    </source>
</evidence>
<dbReference type="PROSITE" id="PS50862">
    <property type="entry name" value="AA_TRNA_LIGASE_II"/>
    <property type="match status" value="1"/>
</dbReference>
<keyword evidence="11 13" id="KW-0030">Aminoacyl-tRNA synthetase</keyword>
<dbReference type="InterPro" id="IPR002319">
    <property type="entry name" value="Phenylalanyl-tRNA_Synthase"/>
</dbReference>
<organism evidence="15 16">
    <name type="scientific">Aminobacterium colombiense (strain DSM 12261 / ALA-1)</name>
    <dbReference type="NCBI Taxonomy" id="572547"/>
    <lineage>
        <taxon>Bacteria</taxon>
        <taxon>Thermotogati</taxon>
        <taxon>Synergistota</taxon>
        <taxon>Synergistia</taxon>
        <taxon>Synergistales</taxon>
        <taxon>Aminobacteriaceae</taxon>
        <taxon>Aminobacterium</taxon>
    </lineage>
</organism>
<evidence type="ECO:0000256" key="3">
    <source>
        <dbReference type="ARBA" id="ARBA00011209"/>
    </source>
</evidence>
<evidence type="ECO:0000259" key="14">
    <source>
        <dbReference type="PROSITE" id="PS50862"/>
    </source>
</evidence>
<dbReference type="InterPro" id="IPR022911">
    <property type="entry name" value="Phe_tRNA_ligase_alpha1_bac"/>
</dbReference>
<comment type="similarity">
    <text evidence="2 13">Belongs to the class-II aminoacyl-tRNA synthetase family. Phe-tRNA synthetase alpha subunit type 1 subfamily.</text>
</comment>
<evidence type="ECO:0000313" key="16">
    <source>
        <dbReference type="Proteomes" id="UP000002366"/>
    </source>
</evidence>
<evidence type="ECO:0000256" key="10">
    <source>
        <dbReference type="ARBA" id="ARBA00022917"/>
    </source>
</evidence>
<dbReference type="Pfam" id="PF02912">
    <property type="entry name" value="Phe_tRNA-synt_N"/>
    <property type="match status" value="1"/>
</dbReference>
<feature type="domain" description="Aminoacyl-transfer RNA synthetases class-II family profile" evidence="14">
    <location>
        <begin position="128"/>
        <end position="338"/>
    </location>
</feature>
<evidence type="ECO:0000313" key="15">
    <source>
        <dbReference type="EMBL" id="ADE56844.1"/>
    </source>
</evidence>
<dbReference type="GO" id="GO:0000287">
    <property type="term" value="F:magnesium ion binding"/>
    <property type="evidence" value="ECO:0007669"/>
    <property type="project" value="UniProtKB-UniRule"/>
</dbReference>
<evidence type="ECO:0000256" key="2">
    <source>
        <dbReference type="ARBA" id="ARBA00010207"/>
    </source>
</evidence>
<comment type="subunit">
    <text evidence="3 13">Tetramer of two alpha and two beta subunits.</text>
</comment>
<dbReference type="NCBIfam" id="TIGR00468">
    <property type="entry name" value="pheS"/>
    <property type="match status" value="1"/>
</dbReference>
<dbReference type="InterPro" id="IPR045864">
    <property type="entry name" value="aa-tRNA-synth_II/BPL/LPL"/>
</dbReference>
<dbReference type="KEGG" id="aco:Amico_0709"/>
<comment type="catalytic activity">
    <reaction evidence="12 13">
        <text>tRNA(Phe) + L-phenylalanine + ATP = L-phenylalanyl-tRNA(Phe) + AMP + diphosphate + H(+)</text>
        <dbReference type="Rhea" id="RHEA:19413"/>
        <dbReference type="Rhea" id="RHEA-COMP:9668"/>
        <dbReference type="Rhea" id="RHEA-COMP:9699"/>
        <dbReference type="ChEBI" id="CHEBI:15378"/>
        <dbReference type="ChEBI" id="CHEBI:30616"/>
        <dbReference type="ChEBI" id="CHEBI:33019"/>
        <dbReference type="ChEBI" id="CHEBI:58095"/>
        <dbReference type="ChEBI" id="CHEBI:78442"/>
        <dbReference type="ChEBI" id="CHEBI:78531"/>
        <dbReference type="ChEBI" id="CHEBI:456215"/>
        <dbReference type="EC" id="6.1.1.20"/>
    </reaction>
</comment>
<evidence type="ECO:0000256" key="1">
    <source>
        <dbReference type="ARBA" id="ARBA00004496"/>
    </source>
</evidence>
<dbReference type="HAMAP" id="MF_00281">
    <property type="entry name" value="Phe_tRNA_synth_alpha1"/>
    <property type="match status" value="1"/>
</dbReference>
<dbReference type="SUPFAM" id="SSF46589">
    <property type="entry name" value="tRNA-binding arm"/>
    <property type="match status" value="1"/>
</dbReference>
<keyword evidence="6 13" id="KW-0479">Metal-binding</keyword>
<dbReference type="GO" id="GO:0006432">
    <property type="term" value="P:phenylalanyl-tRNA aminoacylation"/>
    <property type="evidence" value="ECO:0007669"/>
    <property type="project" value="UniProtKB-UniRule"/>
</dbReference>
<dbReference type="InterPro" id="IPR004529">
    <property type="entry name" value="Phe-tRNA-synth_IIc_asu"/>
</dbReference>
<dbReference type="GO" id="GO:0005737">
    <property type="term" value="C:cytoplasm"/>
    <property type="evidence" value="ECO:0007669"/>
    <property type="project" value="UniProtKB-SubCell"/>
</dbReference>
<protein>
    <recommendedName>
        <fullName evidence="13">Phenylalanine--tRNA ligase alpha subunit</fullName>
        <ecNumber evidence="13">6.1.1.20</ecNumber>
    </recommendedName>
    <alternativeName>
        <fullName evidence="13">Phenylalanyl-tRNA synthetase alpha subunit</fullName>
        <shortName evidence="13">PheRS</shortName>
    </alternativeName>
</protein>
<evidence type="ECO:0000256" key="7">
    <source>
        <dbReference type="ARBA" id="ARBA00022741"/>
    </source>
</evidence>
<evidence type="ECO:0000256" key="11">
    <source>
        <dbReference type="ARBA" id="ARBA00023146"/>
    </source>
</evidence>
<evidence type="ECO:0000256" key="9">
    <source>
        <dbReference type="ARBA" id="ARBA00022842"/>
    </source>
</evidence>
<dbReference type="Gene3D" id="3.30.930.10">
    <property type="entry name" value="Bira Bifunctional Protein, Domain 2"/>
    <property type="match status" value="1"/>
</dbReference>
<accession>D5EE62</accession>
<evidence type="ECO:0000256" key="12">
    <source>
        <dbReference type="ARBA" id="ARBA00049255"/>
    </source>
</evidence>
<keyword evidence="16" id="KW-1185">Reference proteome</keyword>
<reference evidence="15 16" key="1">
    <citation type="journal article" date="2010" name="Stand. Genomic Sci.">
        <title>Complete genome sequence of Aminobacterium colombiense type strain (ALA-1).</title>
        <authorList>
            <person name="Chertkov O."/>
            <person name="Sikorski J."/>
            <person name="Brambilla E."/>
            <person name="Lapidus A."/>
            <person name="Copeland A."/>
            <person name="Glavina Del Rio T."/>
            <person name="Nolan M."/>
            <person name="Lucas S."/>
            <person name="Tice H."/>
            <person name="Cheng J.F."/>
            <person name="Han C."/>
            <person name="Detter J.C."/>
            <person name="Bruce D."/>
            <person name="Tapia R."/>
            <person name="Goodwin L."/>
            <person name="Pitluck S."/>
            <person name="Liolios K."/>
            <person name="Ivanova N."/>
            <person name="Mavromatis K."/>
            <person name="Ovchinnikova G."/>
            <person name="Pati A."/>
            <person name="Chen A."/>
            <person name="Palaniappan K."/>
            <person name="Land M."/>
            <person name="Hauser L."/>
            <person name="Chang Y.J."/>
            <person name="Jeffries C.D."/>
            <person name="Spring S."/>
            <person name="Rohde M."/>
            <person name="Goker M."/>
            <person name="Bristow J."/>
            <person name="Eisen J.A."/>
            <person name="Markowitz V."/>
            <person name="Hugenholtz P."/>
            <person name="Kyrpides N.C."/>
            <person name="Klenk H.P."/>
        </authorList>
    </citation>
    <scope>NUCLEOTIDE SEQUENCE [LARGE SCALE GENOMIC DNA]</scope>
    <source>
        <strain evidence="16">DSM 12261 / ALA-1</strain>
    </source>
</reference>
<dbReference type="EC" id="6.1.1.20" evidence="13"/>
<dbReference type="EMBL" id="CP001997">
    <property type="protein sequence ID" value="ADE56844.1"/>
    <property type="molecule type" value="Genomic_DNA"/>
</dbReference>
<dbReference type="SUPFAM" id="SSF55681">
    <property type="entry name" value="Class II aaRS and biotin synthetases"/>
    <property type="match status" value="1"/>
</dbReference>
<dbReference type="Pfam" id="PF01409">
    <property type="entry name" value="tRNA-synt_2d"/>
    <property type="match status" value="1"/>
</dbReference>
<proteinExistence type="inferred from homology"/>
<name>D5EE62_AMICL</name>
<dbReference type="InterPro" id="IPR010978">
    <property type="entry name" value="tRNA-bd_arm"/>
</dbReference>
<keyword evidence="10 13" id="KW-0648">Protein biosynthesis</keyword>
<dbReference type="HOGENOM" id="CLU_025086_0_1_0"/>
<dbReference type="GO" id="GO:0004826">
    <property type="term" value="F:phenylalanine-tRNA ligase activity"/>
    <property type="evidence" value="ECO:0007669"/>
    <property type="project" value="UniProtKB-UniRule"/>
</dbReference>
<dbReference type="PANTHER" id="PTHR11538:SF41">
    <property type="entry name" value="PHENYLALANINE--TRNA LIGASE, MITOCHONDRIAL"/>
    <property type="match status" value="1"/>
</dbReference>
<dbReference type="AlphaFoldDB" id="D5EE62"/>
<keyword evidence="7 13" id="KW-0547">Nucleotide-binding</keyword>
<dbReference type="CDD" id="cd00496">
    <property type="entry name" value="PheRS_alpha_core"/>
    <property type="match status" value="1"/>
</dbReference>
<dbReference type="Proteomes" id="UP000002366">
    <property type="component" value="Chromosome"/>
</dbReference>
<keyword evidence="9 13" id="KW-0460">Magnesium</keyword>
<evidence type="ECO:0000256" key="6">
    <source>
        <dbReference type="ARBA" id="ARBA00022723"/>
    </source>
</evidence>
<dbReference type="STRING" id="572547.Amico_0709"/>